<feature type="chain" id="PRO_5013059813" description="Odorant binding protein" evidence="2">
    <location>
        <begin position="24"/>
        <end position="154"/>
    </location>
</feature>
<dbReference type="EMBL" id="NWSH01000044">
    <property type="protein sequence ID" value="PCG80293.1"/>
    <property type="molecule type" value="Genomic_DNA"/>
</dbReference>
<keyword evidence="1 2" id="KW-0732">Signal</keyword>
<proteinExistence type="predicted"/>
<evidence type="ECO:0000256" key="2">
    <source>
        <dbReference type="SAM" id="SignalP"/>
    </source>
</evidence>
<dbReference type="GO" id="GO:0007608">
    <property type="term" value="P:sensory perception of smell"/>
    <property type="evidence" value="ECO:0007669"/>
    <property type="project" value="TreeGrafter"/>
</dbReference>
<gene>
    <name evidence="3" type="ORF">B5V51_9461</name>
</gene>
<evidence type="ECO:0008006" key="4">
    <source>
        <dbReference type="Google" id="ProtNLM"/>
    </source>
</evidence>
<comment type="caution">
    <text evidence="3">The sequence shown here is derived from an EMBL/GenBank/DDBJ whole genome shotgun (WGS) entry which is preliminary data.</text>
</comment>
<reference evidence="3" key="1">
    <citation type="submission" date="2017-09" db="EMBL/GenBank/DDBJ databases">
        <title>Contemporary evolution of a Lepidopteran species, Heliothis virescens, in response to modern agricultural practices.</title>
        <authorList>
            <person name="Fritz M.L."/>
            <person name="Deyonke A.M."/>
            <person name="Papanicolaou A."/>
            <person name="Micinski S."/>
            <person name="Westbrook J."/>
            <person name="Gould F."/>
        </authorList>
    </citation>
    <scope>NUCLEOTIDE SEQUENCE [LARGE SCALE GENOMIC DNA]</scope>
    <source>
        <strain evidence="3">HvINT-</strain>
        <tissue evidence="3">Whole body</tissue>
    </source>
</reference>
<dbReference type="PANTHER" id="PTHR11857">
    <property type="entry name" value="ODORANT BINDING PROTEIN-RELATED"/>
    <property type="match status" value="1"/>
</dbReference>
<evidence type="ECO:0000256" key="1">
    <source>
        <dbReference type="ARBA" id="ARBA00022729"/>
    </source>
</evidence>
<feature type="signal peptide" evidence="2">
    <location>
        <begin position="1"/>
        <end position="23"/>
    </location>
</feature>
<dbReference type="GO" id="GO:0005549">
    <property type="term" value="F:odorant binding"/>
    <property type="evidence" value="ECO:0007669"/>
    <property type="project" value="InterPro"/>
</dbReference>
<dbReference type="AlphaFoldDB" id="A0A2A4K914"/>
<dbReference type="CDD" id="cd23992">
    <property type="entry name" value="PBP_GOBP"/>
    <property type="match status" value="1"/>
</dbReference>
<dbReference type="InterPro" id="IPR006170">
    <property type="entry name" value="PBP/GOBP"/>
</dbReference>
<dbReference type="SUPFAM" id="SSF47565">
    <property type="entry name" value="Insect pheromone/odorant-binding proteins"/>
    <property type="match status" value="1"/>
</dbReference>
<dbReference type="Gene3D" id="1.10.238.20">
    <property type="entry name" value="Pheromone/general odorant binding protein domain"/>
    <property type="match status" value="1"/>
</dbReference>
<accession>A0A2A4K914</accession>
<dbReference type="InterPro" id="IPR036728">
    <property type="entry name" value="PBP_GOBP_sf"/>
</dbReference>
<name>A0A2A4K914_HELVI</name>
<protein>
    <recommendedName>
        <fullName evidence="4">Odorant binding protein</fullName>
    </recommendedName>
</protein>
<organism evidence="3">
    <name type="scientific">Heliothis virescens</name>
    <name type="common">Tobacco budworm moth</name>
    <dbReference type="NCBI Taxonomy" id="7102"/>
    <lineage>
        <taxon>Eukaryota</taxon>
        <taxon>Metazoa</taxon>
        <taxon>Ecdysozoa</taxon>
        <taxon>Arthropoda</taxon>
        <taxon>Hexapoda</taxon>
        <taxon>Insecta</taxon>
        <taxon>Pterygota</taxon>
        <taxon>Neoptera</taxon>
        <taxon>Endopterygota</taxon>
        <taxon>Lepidoptera</taxon>
        <taxon>Glossata</taxon>
        <taxon>Ditrysia</taxon>
        <taxon>Noctuoidea</taxon>
        <taxon>Noctuidae</taxon>
        <taxon>Heliothinae</taxon>
        <taxon>Heliothis</taxon>
    </lineage>
</organism>
<dbReference type="SMR" id="A0A2A4K914"/>
<dbReference type="Pfam" id="PF01395">
    <property type="entry name" value="PBP_GOBP"/>
    <property type="match status" value="1"/>
</dbReference>
<evidence type="ECO:0000313" key="3">
    <source>
        <dbReference type="EMBL" id="PCG80293.1"/>
    </source>
</evidence>
<dbReference type="GO" id="GO:0005615">
    <property type="term" value="C:extracellular space"/>
    <property type="evidence" value="ECO:0007669"/>
    <property type="project" value="TreeGrafter"/>
</dbReference>
<dbReference type="SMART" id="SM00708">
    <property type="entry name" value="PhBP"/>
    <property type="match status" value="1"/>
</dbReference>
<sequence length="154" mass="16873">MFKSSVFLCCLYFFAITPYLANAMTAEQKAQIHAHFESVGMECNKGSNVITSEDIVNLRARKIPTGPNAPCFLACMLKHVGVMDDNGLLQKETALEMAKSVFQDPEELKQIEDYLHSCSGVNTESVSDGAAGCERAMLAYKCMTENASQFGIDV</sequence>